<dbReference type="RefSeq" id="WP_062407203.1">
    <property type="nucleotide sequence ID" value="NZ_CP013652.1"/>
</dbReference>
<evidence type="ECO:0000313" key="2">
    <source>
        <dbReference type="Proteomes" id="UP000061660"/>
    </source>
</evidence>
<reference evidence="1 2" key="2">
    <citation type="journal article" date="2016" name="Genome Announc.">
        <title>Complete Genome Sequences of Two Interactive Moderate Thermophiles, Paenibacillus napthalenovorans 32O-Y and Paenibacillus sp. 32O-W.</title>
        <authorList>
            <person name="Butler R.R.III."/>
            <person name="Wang J."/>
            <person name="Stark B.C."/>
            <person name="Pombert J.F."/>
        </authorList>
    </citation>
    <scope>NUCLEOTIDE SEQUENCE [LARGE SCALE GENOMIC DNA]</scope>
    <source>
        <strain evidence="1 2">32O-Y</strain>
    </source>
</reference>
<dbReference type="STRING" id="162209.IJ22_06740"/>
<accession>A0A0U2VBV7</accession>
<protein>
    <submittedName>
        <fullName evidence="1">Uncharacterized protein</fullName>
    </submittedName>
</protein>
<name>A0A0U2VBV7_9BACL</name>
<organism evidence="1 2">
    <name type="scientific">Paenibacillus naphthalenovorans</name>
    <dbReference type="NCBI Taxonomy" id="162209"/>
    <lineage>
        <taxon>Bacteria</taxon>
        <taxon>Bacillati</taxon>
        <taxon>Bacillota</taxon>
        <taxon>Bacilli</taxon>
        <taxon>Bacillales</taxon>
        <taxon>Paenibacillaceae</taxon>
        <taxon>Paenibacillus</taxon>
    </lineage>
</organism>
<dbReference type="Proteomes" id="UP000061660">
    <property type="component" value="Chromosome"/>
</dbReference>
<gene>
    <name evidence="1" type="ORF">IJ22_06740</name>
</gene>
<keyword evidence="2" id="KW-1185">Reference proteome</keyword>
<dbReference type="AlphaFoldDB" id="A0A0U2VBV7"/>
<dbReference type="KEGG" id="pnp:IJ22_06740"/>
<reference evidence="2" key="1">
    <citation type="submission" date="2015-12" db="EMBL/GenBank/DDBJ databases">
        <title>Complete genome sequences of two moderately thermophilic Paenibacillus species.</title>
        <authorList>
            <person name="Butler R.III."/>
            <person name="Wang J."/>
            <person name="Stark B.C."/>
            <person name="Pombert J.-F."/>
        </authorList>
    </citation>
    <scope>NUCLEOTIDE SEQUENCE [LARGE SCALE GENOMIC DNA]</scope>
    <source>
        <strain evidence="2">32O-Y</strain>
    </source>
</reference>
<dbReference type="OrthoDB" id="2616762at2"/>
<proteinExistence type="predicted"/>
<dbReference type="EMBL" id="CP013652">
    <property type="protein sequence ID" value="ALS21059.1"/>
    <property type="molecule type" value="Genomic_DNA"/>
</dbReference>
<sequence precursor="true">MMTLLALFGGALGLAVTGSAVLLAWSVFAGAQARKGEPDGEENGPPGNPSGWLQKSAPHLLKWTYFDYALLVLFMVGSMFLFTDLVAVLRDADQYPPYHFGYLLCGFVFTLSGMLMLIVRLALTLSLVRTDRRSPAPHHHDHPGHAEHAE</sequence>
<evidence type="ECO:0000313" key="1">
    <source>
        <dbReference type="EMBL" id="ALS21059.1"/>
    </source>
</evidence>